<gene>
    <name evidence="1" type="ORF">BDM02DRAFT_3120967</name>
</gene>
<reference evidence="1" key="1">
    <citation type="submission" date="2019-10" db="EMBL/GenBank/DDBJ databases">
        <authorList>
            <consortium name="DOE Joint Genome Institute"/>
            <person name="Kuo A."/>
            <person name="Miyauchi S."/>
            <person name="Kiss E."/>
            <person name="Drula E."/>
            <person name="Kohler A."/>
            <person name="Sanchez-Garcia M."/>
            <person name="Andreopoulos B."/>
            <person name="Barry K.W."/>
            <person name="Bonito G."/>
            <person name="Buee M."/>
            <person name="Carver A."/>
            <person name="Chen C."/>
            <person name="Cichocki N."/>
            <person name="Clum A."/>
            <person name="Culley D."/>
            <person name="Crous P.W."/>
            <person name="Fauchery L."/>
            <person name="Girlanda M."/>
            <person name="Hayes R."/>
            <person name="Keri Z."/>
            <person name="Labutti K."/>
            <person name="Lipzen A."/>
            <person name="Lombard V."/>
            <person name="Magnuson J."/>
            <person name="Maillard F."/>
            <person name="Morin E."/>
            <person name="Murat C."/>
            <person name="Nolan M."/>
            <person name="Ohm R."/>
            <person name="Pangilinan J."/>
            <person name="Pereira M."/>
            <person name="Perotto S."/>
            <person name="Peter M."/>
            <person name="Riley R."/>
            <person name="Sitrit Y."/>
            <person name="Stielow B."/>
            <person name="Szollosi G."/>
            <person name="Zifcakova L."/>
            <person name="Stursova M."/>
            <person name="Spatafora J.W."/>
            <person name="Tedersoo L."/>
            <person name="Vaario L.-M."/>
            <person name="Yamada A."/>
            <person name="Yan M."/>
            <person name="Wang P."/>
            <person name="Xu J."/>
            <person name="Bruns T."/>
            <person name="Baldrian P."/>
            <person name="Vilgalys R."/>
            <person name="Henrissat B."/>
            <person name="Grigoriev I.V."/>
            <person name="Hibbett D."/>
            <person name="Nagy L.G."/>
            <person name="Martin F.M."/>
        </authorList>
    </citation>
    <scope>NUCLEOTIDE SEQUENCE</scope>
    <source>
        <strain evidence="1">P2</strain>
    </source>
</reference>
<name>A0ACB6Z6J8_THEGA</name>
<keyword evidence="2" id="KW-1185">Reference proteome</keyword>
<comment type="caution">
    <text evidence="1">The sequence shown here is derived from an EMBL/GenBank/DDBJ whole genome shotgun (WGS) entry which is preliminary data.</text>
</comment>
<reference evidence="1" key="2">
    <citation type="journal article" date="2020" name="Nat. Commun.">
        <title>Large-scale genome sequencing of mycorrhizal fungi provides insights into the early evolution of symbiotic traits.</title>
        <authorList>
            <person name="Miyauchi S."/>
            <person name="Kiss E."/>
            <person name="Kuo A."/>
            <person name="Drula E."/>
            <person name="Kohler A."/>
            <person name="Sanchez-Garcia M."/>
            <person name="Morin E."/>
            <person name="Andreopoulos B."/>
            <person name="Barry K.W."/>
            <person name="Bonito G."/>
            <person name="Buee M."/>
            <person name="Carver A."/>
            <person name="Chen C."/>
            <person name="Cichocki N."/>
            <person name="Clum A."/>
            <person name="Culley D."/>
            <person name="Crous P.W."/>
            <person name="Fauchery L."/>
            <person name="Girlanda M."/>
            <person name="Hayes R.D."/>
            <person name="Keri Z."/>
            <person name="LaButti K."/>
            <person name="Lipzen A."/>
            <person name="Lombard V."/>
            <person name="Magnuson J."/>
            <person name="Maillard F."/>
            <person name="Murat C."/>
            <person name="Nolan M."/>
            <person name="Ohm R.A."/>
            <person name="Pangilinan J."/>
            <person name="Pereira M.F."/>
            <person name="Perotto S."/>
            <person name="Peter M."/>
            <person name="Pfister S."/>
            <person name="Riley R."/>
            <person name="Sitrit Y."/>
            <person name="Stielow J.B."/>
            <person name="Szollosi G."/>
            <person name="Zifcakova L."/>
            <person name="Stursova M."/>
            <person name="Spatafora J.W."/>
            <person name="Tedersoo L."/>
            <person name="Vaario L.M."/>
            <person name="Yamada A."/>
            <person name="Yan M."/>
            <person name="Wang P."/>
            <person name="Xu J."/>
            <person name="Bruns T."/>
            <person name="Baldrian P."/>
            <person name="Vilgalys R."/>
            <person name="Dunand C."/>
            <person name="Henrissat B."/>
            <person name="Grigoriev I.V."/>
            <person name="Hibbett D."/>
            <person name="Nagy L.G."/>
            <person name="Martin F.M."/>
        </authorList>
    </citation>
    <scope>NUCLEOTIDE SEQUENCE</scope>
    <source>
        <strain evidence="1">P2</strain>
    </source>
</reference>
<accession>A0ACB6Z6J8</accession>
<organism evidence="1 2">
    <name type="scientific">Thelephora ganbajun</name>
    <name type="common">Ganba fungus</name>
    <dbReference type="NCBI Taxonomy" id="370292"/>
    <lineage>
        <taxon>Eukaryota</taxon>
        <taxon>Fungi</taxon>
        <taxon>Dikarya</taxon>
        <taxon>Basidiomycota</taxon>
        <taxon>Agaricomycotina</taxon>
        <taxon>Agaricomycetes</taxon>
        <taxon>Thelephorales</taxon>
        <taxon>Thelephoraceae</taxon>
        <taxon>Thelephora</taxon>
    </lineage>
</organism>
<dbReference type="Proteomes" id="UP000886501">
    <property type="component" value="Unassembled WGS sequence"/>
</dbReference>
<proteinExistence type="predicted"/>
<protein>
    <submittedName>
        <fullName evidence="1">Uncharacterized protein</fullName>
    </submittedName>
</protein>
<evidence type="ECO:0000313" key="1">
    <source>
        <dbReference type="EMBL" id="KAF9645000.1"/>
    </source>
</evidence>
<dbReference type="EMBL" id="MU118109">
    <property type="protein sequence ID" value="KAF9645000.1"/>
    <property type="molecule type" value="Genomic_DNA"/>
</dbReference>
<sequence>MLRFGYGLWIRIPKGHTSYVLCVNYNSASDKPVYNCCDGDTRIWDVTKGKRFVRL</sequence>
<evidence type="ECO:0000313" key="2">
    <source>
        <dbReference type="Proteomes" id="UP000886501"/>
    </source>
</evidence>